<comment type="subcellular location">
    <subcellularLocation>
        <location evidence="1 7">Cell outer membrane</location>
        <topology evidence="1 7">Multi-pass membrane protein</topology>
    </subcellularLocation>
</comment>
<dbReference type="InterPro" id="IPR037066">
    <property type="entry name" value="Plug_dom_sf"/>
</dbReference>
<dbReference type="GO" id="GO:0009279">
    <property type="term" value="C:cell outer membrane"/>
    <property type="evidence" value="ECO:0007669"/>
    <property type="project" value="UniProtKB-SubCell"/>
</dbReference>
<sequence>MNKRINLKSELKTVLTLLLFFMSGAIAFAQSINVTGVVTDGLTKEPLTGVSVVVKGTTTGTFTDIEGRYSISAAKNAVLVFSFLGFESKEVPVTGEIINISLESQDFQIDEVVVVGAVMKKSDLTGAVSGVSGKVLQERPVTNINQALQGRVAGVLINSAAKPGDDSSIKIRGINTIDGKTDPIYVVDGLVMDNYGGGFNSVNLNDVASIEVLKDASATALYGSRAANGVILVTTKKGSKGEGRVNYDGWVGVRSYAKRPATMNSKQLFELRRDAASNSFMARHPNATQAEIDANMQNRIMTAYNPRGGGGYVFGQYELDAYNNPNFKDYDWLDEVTRDAVEHNHVLSFTGGSDKGTYYLSFGFSDQQGMVKKMGSKNYTGRVNIDFNVKPWLKVGTNTSYIRTESQIHANDDVFDKARGANPMLPVDYDLLTLNYGGYDDENYFNPLGTLRIDNDRVRNRIISSNFLNINPVKGLNIRTTFAINNFEESTFRYQPNDIQQAIRYSNKGEAEHKRDNVTTWQWDNTISYDNTFGVHRINALIGTSTSKNSRNYTNVTGRGFDSNLFGYHNIGASERLNDRLISSDFYTSSLMSYFVRGNYTYADKYYLTVTARYDGSSKFSQGNRWGLFPSFSGAWNVTQEDFMKNMTFFDQLKVRVGYGIVGNQEIDNYSYMTLYKPNIVNDPKNGYSTVYVPDSKQGTLDINWESQHQFNVGLDMAFLNNRIKISADYFDITNSDLLMTRNLAETSGFKTAVVNIGEIRNRGIEFTVDVNALRTKDLEWNISANFSRDKNKVTKLYGDVDHVFKYDDWQSLKKDGNLFLGESRNTIYTWKTGGIAQAGDMDRLNQIDWQGKNVGPGDLYPLDVSGPNGTPDGKIDDNDRVIVGSSDPKFYGGFSTDFTYKGISLNAVFNYSYGAKKLSSLYETLIGSNGRSLASVDLQDRWAPENTDAKFPRPMYQDGNDGASAFNPFSASQMDFSVQNASYLRLSTLTLSYTFPRNIVNSLKLDNLRVYSTASNVFCLTQYKGYDPEMGDWYPPTRMFVFGLNVSF</sequence>
<dbReference type="InterPro" id="IPR036942">
    <property type="entry name" value="Beta-barrel_TonB_sf"/>
</dbReference>
<dbReference type="NCBIfam" id="TIGR04056">
    <property type="entry name" value="OMP_RagA_SusC"/>
    <property type="match status" value="1"/>
</dbReference>
<evidence type="ECO:0000313" key="11">
    <source>
        <dbReference type="Proteomes" id="UP000004913"/>
    </source>
</evidence>
<dbReference type="InterPro" id="IPR023997">
    <property type="entry name" value="TonB-dep_OMP_SusC/RagA_CS"/>
</dbReference>
<dbReference type="NCBIfam" id="TIGR04057">
    <property type="entry name" value="SusC_RagA_signa"/>
    <property type="match status" value="1"/>
</dbReference>
<dbReference type="Gene3D" id="2.170.130.10">
    <property type="entry name" value="TonB-dependent receptor, plug domain"/>
    <property type="match status" value="1"/>
</dbReference>
<feature type="chain" id="PRO_5003324151" description="TonB-dependent receptor plug domain-containing protein" evidence="8">
    <location>
        <begin position="28"/>
        <end position="1049"/>
    </location>
</feature>
<dbReference type="AlphaFoldDB" id="F5IXY1"/>
<reference evidence="10 11" key="1">
    <citation type="submission" date="2011-04" db="EMBL/GenBank/DDBJ databases">
        <title>The Genome Sequence of Dysgonomonas gadei ATCC BAA-286.</title>
        <authorList>
            <consortium name="The Broad Institute Genome Sequencing Platform"/>
            <person name="Earl A."/>
            <person name="Ward D."/>
            <person name="Feldgarden M."/>
            <person name="Gevers D."/>
            <person name="Pudlo N."/>
            <person name="Martens E."/>
            <person name="Allen-Vercoe E."/>
            <person name="Young S.K."/>
            <person name="Zeng Q."/>
            <person name="Gargeya S."/>
            <person name="Fitzgerald M."/>
            <person name="Haas B."/>
            <person name="Abouelleil A."/>
            <person name="Alvarado L."/>
            <person name="Arachchi H.M."/>
            <person name="Berlin A."/>
            <person name="Brown A."/>
            <person name="Chapman S.B."/>
            <person name="Chen Z."/>
            <person name="Dunbar C."/>
            <person name="Freedman E."/>
            <person name="Gearin G."/>
            <person name="Gellesch M."/>
            <person name="Goldberg J."/>
            <person name="Griggs A."/>
            <person name="Gujja S."/>
            <person name="Heiman D."/>
            <person name="Howarth C."/>
            <person name="Larson L."/>
            <person name="Lui A."/>
            <person name="MacDonald P.J.P."/>
            <person name="Mehta T."/>
            <person name="Montmayeur A."/>
            <person name="Murphy C."/>
            <person name="Neiman D."/>
            <person name="Pearson M."/>
            <person name="Priest M."/>
            <person name="Roberts A."/>
            <person name="Saif S."/>
            <person name="Shea T."/>
            <person name="Shenoy N."/>
            <person name="Sisk P."/>
            <person name="Stolte C."/>
            <person name="Sykes S."/>
            <person name="Yandava C."/>
            <person name="Wortman J."/>
            <person name="Nusbaum C."/>
            <person name="Birren B."/>
        </authorList>
    </citation>
    <scope>NUCLEOTIDE SEQUENCE [LARGE SCALE GENOMIC DNA]</scope>
    <source>
        <strain evidence="10 11">ATCC BAA-286</strain>
    </source>
</reference>
<dbReference type="SUPFAM" id="SSF49464">
    <property type="entry name" value="Carboxypeptidase regulatory domain-like"/>
    <property type="match status" value="1"/>
</dbReference>
<evidence type="ECO:0000256" key="7">
    <source>
        <dbReference type="PROSITE-ProRule" id="PRU01360"/>
    </source>
</evidence>
<proteinExistence type="inferred from homology"/>
<comment type="caution">
    <text evidence="10">The sequence shown here is derived from an EMBL/GenBank/DDBJ whole genome shotgun (WGS) entry which is preliminary data.</text>
</comment>
<dbReference type="Proteomes" id="UP000004913">
    <property type="component" value="Unassembled WGS sequence"/>
</dbReference>
<comment type="similarity">
    <text evidence="7">Belongs to the TonB-dependent receptor family.</text>
</comment>
<dbReference type="STRING" id="742766.HMPREF9455_01948"/>
<dbReference type="Pfam" id="PF13715">
    <property type="entry name" value="CarbopepD_reg_2"/>
    <property type="match status" value="1"/>
</dbReference>
<dbReference type="Gene3D" id="2.60.40.1120">
    <property type="entry name" value="Carboxypeptidase-like, regulatory domain"/>
    <property type="match status" value="1"/>
</dbReference>
<keyword evidence="6 7" id="KW-0998">Cell outer membrane</keyword>
<feature type="signal peptide" evidence="8">
    <location>
        <begin position="1"/>
        <end position="27"/>
    </location>
</feature>
<dbReference type="Gene3D" id="2.40.170.20">
    <property type="entry name" value="TonB-dependent receptor, beta-barrel domain"/>
    <property type="match status" value="1"/>
</dbReference>
<keyword evidence="4 7" id="KW-0812">Transmembrane</keyword>
<evidence type="ECO:0000256" key="5">
    <source>
        <dbReference type="ARBA" id="ARBA00023136"/>
    </source>
</evidence>
<accession>F5IXY1</accession>
<evidence type="ECO:0000313" key="10">
    <source>
        <dbReference type="EMBL" id="EGK01800.1"/>
    </source>
</evidence>
<evidence type="ECO:0000256" key="4">
    <source>
        <dbReference type="ARBA" id="ARBA00022692"/>
    </source>
</evidence>
<dbReference type="SUPFAM" id="SSF56935">
    <property type="entry name" value="Porins"/>
    <property type="match status" value="1"/>
</dbReference>
<dbReference type="PROSITE" id="PS52016">
    <property type="entry name" value="TONB_DEPENDENT_REC_3"/>
    <property type="match status" value="1"/>
</dbReference>
<dbReference type="eggNOG" id="COG1629">
    <property type="taxonomic scope" value="Bacteria"/>
</dbReference>
<keyword evidence="11" id="KW-1185">Reference proteome</keyword>
<keyword evidence="3 7" id="KW-1134">Transmembrane beta strand</keyword>
<keyword evidence="2 7" id="KW-0813">Transport</keyword>
<dbReference type="InterPro" id="IPR012910">
    <property type="entry name" value="Plug_dom"/>
</dbReference>
<feature type="domain" description="TonB-dependent receptor plug" evidence="9">
    <location>
        <begin position="121"/>
        <end position="230"/>
    </location>
</feature>
<evidence type="ECO:0000256" key="1">
    <source>
        <dbReference type="ARBA" id="ARBA00004571"/>
    </source>
</evidence>
<dbReference type="InterPro" id="IPR023996">
    <property type="entry name" value="TonB-dep_OMP_SusC/RagA"/>
</dbReference>
<evidence type="ECO:0000256" key="2">
    <source>
        <dbReference type="ARBA" id="ARBA00022448"/>
    </source>
</evidence>
<organism evidence="10 11">
    <name type="scientific">Dysgonomonas gadei ATCC BAA-286</name>
    <dbReference type="NCBI Taxonomy" id="742766"/>
    <lineage>
        <taxon>Bacteria</taxon>
        <taxon>Pseudomonadati</taxon>
        <taxon>Bacteroidota</taxon>
        <taxon>Bacteroidia</taxon>
        <taxon>Bacteroidales</taxon>
        <taxon>Dysgonomonadaceae</taxon>
        <taxon>Dysgonomonas</taxon>
    </lineage>
</organism>
<dbReference type="Pfam" id="PF07715">
    <property type="entry name" value="Plug"/>
    <property type="match status" value="1"/>
</dbReference>
<dbReference type="eggNOG" id="COG4771">
    <property type="taxonomic scope" value="Bacteria"/>
</dbReference>
<dbReference type="InterPro" id="IPR008969">
    <property type="entry name" value="CarboxyPept-like_regulatory"/>
</dbReference>
<name>F5IXY1_9BACT</name>
<evidence type="ECO:0000256" key="6">
    <source>
        <dbReference type="ARBA" id="ARBA00023237"/>
    </source>
</evidence>
<dbReference type="HOGENOM" id="CLU_004317_0_2_10"/>
<dbReference type="EMBL" id="ADLV01000020">
    <property type="protein sequence ID" value="EGK01800.1"/>
    <property type="molecule type" value="Genomic_DNA"/>
</dbReference>
<dbReference type="InterPro" id="IPR039426">
    <property type="entry name" value="TonB-dep_rcpt-like"/>
</dbReference>
<dbReference type="RefSeq" id="WP_006799476.1">
    <property type="nucleotide sequence ID" value="NZ_GL891982.1"/>
</dbReference>
<evidence type="ECO:0000259" key="9">
    <source>
        <dbReference type="Pfam" id="PF07715"/>
    </source>
</evidence>
<protein>
    <recommendedName>
        <fullName evidence="9">TonB-dependent receptor plug domain-containing protein</fullName>
    </recommendedName>
</protein>
<keyword evidence="5 7" id="KW-0472">Membrane</keyword>
<gene>
    <name evidence="10" type="ORF">HMPREF9455_01948</name>
</gene>
<evidence type="ECO:0000256" key="8">
    <source>
        <dbReference type="SAM" id="SignalP"/>
    </source>
</evidence>
<keyword evidence="8" id="KW-0732">Signal</keyword>
<evidence type="ECO:0000256" key="3">
    <source>
        <dbReference type="ARBA" id="ARBA00022452"/>
    </source>
</evidence>